<proteinExistence type="predicted"/>
<organism evidence="2 3">
    <name type="scientific">Blepharisma stoltei</name>
    <dbReference type="NCBI Taxonomy" id="1481888"/>
    <lineage>
        <taxon>Eukaryota</taxon>
        <taxon>Sar</taxon>
        <taxon>Alveolata</taxon>
        <taxon>Ciliophora</taxon>
        <taxon>Postciliodesmatophora</taxon>
        <taxon>Heterotrichea</taxon>
        <taxon>Heterotrichida</taxon>
        <taxon>Blepharismidae</taxon>
        <taxon>Blepharisma</taxon>
    </lineage>
</organism>
<dbReference type="Proteomes" id="UP001162131">
    <property type="component" value="Unassembled WGS sequence"/>
</dbReference>
<gene>
    <name evidence="2" type="ORF">BSTOLATCC_MIC49165</name>
</gene>
<comment type="caution">
    <text evidence="2">The sequence shown here is derived from an EMBL/GenBank/DDBJ whole genome shotgun (WGS) entry which is preliminary data.</text>
</comment>
<sequence>MSEIQVYEQNPVSNRDPKPIKYFHNARLNAARLELNVELISEESERKEVDSLPTEPHNELSPQKSPKAETYLNVLDDKISEPSGMKTGSLEYSFSEDPSNLTYHISDTVSGFNNSLADRLPKFSTASLTLSEASSLHPSNDINFRSSLIEYKESIGQDSNPFDIMVTEEEDPSDLKNPIRIDSTTPIESPKEGGLTIQQIKDQLNIVDIKFNFVDEEVSDEIEDSDYELPNEDNKKVVENNKTSGIYKTSSESNEESKTNTLQMEGQGRSCGCNLCTVF</sequence>
<keyword evidence="3" id="KW-1185">Reference proteome</keyword>
<accession>A0AAU9K1L5</accession>
<name>A0AAU9K1L5_9CILI</name>
<feature type="region of interest" description="Disordered" evidence="1">
    <location>
        <begin position="169"/>
        <end position="192"/>
    </location>
</feature>
<evidence type="ECO:0000256" key="1">
    <source>
        <dbReference type="SAM" id="MobiDB-lite"/>
    </source>
</evidence>
<feature type="region of interest" description="Disordered" evidence="1">
    <location>
        <begin position="241"/>
        <end position="261"/>
    </location>
</feature>
<dbReference type="EMBL" id="CAJZBQ010000048">
    <property type="protein sequence ID" value="CAG9329532.1"/>
    <property type="molecule type" value="Genomic_DNA"/>
</dbReference>
<dbReference type="AlphaFoldDB" id="A0AAU9K1L5"/>
<evidence type="ECO:0000313" key="3">
    <source>
        <dbReference type="Proteomes" id="UP001162131"/>
    </source>
</evidence>
<evidence type="ECO:0000313" key="2">
    <source>
        <dbReference type="EMBL" id="CAG9329532.1"/>
    </source>
</evidence>
<feature type="region of interest" description="Disordered" evidence="1">
    <location>
        <begin position="45"/>
        <end position="64"/>
    </location>
</feature>
<protein>
    <submittedName>
        <fullName evidence="2">Uncharacterized protein</fullName>
    </submittedName>
</protein>
<reference evidence="2" key="1">
    <citation type="submission" date="2021-09" db="EMBL/GenBank/DDBJ databases">
        <authorList>
            <consortium name="AG Swart"/>
            <person name="Singh M."/>
            <person name="Singh A."/>
            <person name="Seah K."/>
            <person name="Emmerich C."/>
        </authorList>
    </citation>
    <scope>NUCLEOTIDE SEQUENCE</scope>
    <source>
        <strain evidence="2">ATCC30299</strain>
    </source>
</reference>